<dbReference type="PROSITE" id="PS51257">
    <property type="entry name" value="PROKAR_LIPOPROTEIN"/>
    <property type="match status" value="1"/>
</dbReference>
<evidence type="ECO:0000313" key="2">
    <source>
        <dbReference type="Proteomes" id="UP000462621"/>
    </source>
</evidence>
<dbReference type="RefSeq" id="WP_161154511.1">
    <property type="nucleotide sequence ID" value="NZ_WEKT01000011.1"/>
</dbReference>
<dbReference type="EMBL" id="WEKT01000011">
    <property type="protein sequence ID" value="MZI93209.1"/>
    <property type="molecule type" value="Genomic_DNA"/>
</dbReference>
<comment type="caution">
    <text evidence="1">The sequence shown here is derived from an EMBL/GenBank/DDBJ whole genome shotgun (WGS) entry which is preliminary data.</text>
</comment>
<keyword evidence="2" id="KW-1185">Reference proteome</keyword>
<dbReference type="Pfam" id="PF11279">
    <property type="entry name" value="DUF3080"/>
    <property type="match status" value="1"/>
</dbReference>
<gene>
    <name evidence="1" type="ORF">F9817_08370</name>
</gene>
<accession>A0A7X4LJR7</accession>
<protein>
    <submittedName>
        <fullName evidence="1">DUF3080 family protein</fullName>
    </submittedName>
</protein>
<organism evidence="1 2">
    <name type="scientific">Vibrio eleionomae</name>
    <dbReference type="NCBI Taxonomy" id="2653505"/>
    <lineage>
        <taxon>Bacteria</taxon>
        <taxon>Pseudomonadati</taxon>
        <taxon>Pseudomonadota</taxon>
        <taxon>Gammaproteobacteria</taxon>
        <taxon>Vibrionales</taxon>
        <taxon>Vibrionaceae</taxon>
        <taxon>Vibrio</taxon>
    </lineage>
</organism>
<name>A0A7X4LJR7_9VIBR</name>
<sequence>MTVRLLIISSIAVLFLSACQWQRPHIEQQFSTYLARIANIQDVDPMPEPSIQTQSLPDKRALNHQIPAVTLGILDSYQLRHCQLFHLIAERNSILGKVQDLFRNLDYQMALLHGLHHCIISPEIDPKLKHQLTQVTKTKEQQLPWQWYNFLYTSDVMRHQLSSHRWYLRDRNYGDIQSALTALLTVNQWVMTRPHSTPLPQPITPYQETLDKSPLLGDLMFSMTNLTHWLNTATQQLKHHDSAIWCGSNRDQRRFHQLQNVFYKYYVGDIQPYLASVDSAYQKIQFIAPLFASSSLNTVSPFPLKKVHQEFRQATLHHIAYWQHLFERCGVKVGQ</sequence>
<proteinExistence type="predicted"/>
<dbReference type="Proteomes" id="UP000462621">
    <property type="component" value="Unassembled WGS sequence"/>
</dbReference>
<dbReference type="AlphaFoldDB" id="A0A7X4LJR7"/>
<evidence type="ECO:0000313" key="1">
    <source>
        <dbReference type="EMBL" id="MZI93209.1"/>
    </source>
</evidence>
<reference evidence="1 2" key="1">
    <citation type="submission" date="2019-10" db="EMBL/GenBank/DDBJ databases">
        <title>Vibrio sp. nov. isolated from a shrimp pond.</title>
        <authorList>
            <person name="Gomez-Gil B."/>
            <person name="Enciso-Ibarra J."/>
            <person name="Enciso-Ibarra K."/>
            <person name="Bolan-Mejia C."/>
        </authorList>
    </citation>
    <scope>NUCLEOTIDE SEQUENCE [LARGE SCALE GENOMIC DNA]</scope>
    <source>
        <strain evidence="1 2">CAIM 722</strain>
    </source>
</reference>
<dbReference type="InterPro" id="IPR021431">
    <property type="entry name" value="DUF3080"/>
</dbReference>